<feature type="compositionally biased region" description="Basic and acidic residues" evidence="1">
    <location>
        <begin position="14"/>
        <end position="23"/>
    </location>
</feature>
<feature type="region of interest" description="Disordered" evidence="1">
    <location>
        <begin position="73"/>
        <end position="144"/>
    </location>
</feature>
<protein>
    <submittedName>
        <fullName evidence="2">Uncharacterized protein</fullName>
    </submittedName>
</protein>
<keyword evidence="3" id="KW-1185">Reference proteome</keyword>
<gene>
    <name evidence="2" type="ORF">MWH26_16370</name>
</gene>
<dbReference type="Proteomes" id="UP000829647">
    <property type="component" value="Chromosome"/>
</dbReference>
<dbReference type="RefSeq" id="WP_247975116.1">
    <property type="nucleotide sequence ID" value="NZ_CP095848.1"/>
</dbReference>
<reference evidence="2 3" key="1">
    <citation type="submission" date="2022-04" db="EMBL/GenBank/DDBJ databases">
        <title>Hymenobacter sp. isolated from the air.</title>
        <authorList>
            <person name="Won M."/>
            <person name="Lee C.-M."/>
            <person name="Woen H.-Y."/>
            <person name="Kwon S.-W."/>
        </authorList>
    </citation>
    <scope>NUCLEOTIDE SEQUENCE [LARGE SCALE GENOMIC DNA]</scope>
    <source>
        <strain evidence="3">5516 S-25</strain>
    </source>
</reference>
<evidence type="ECO:0000256" key="1">
    <source>
        <dbReference type="SAM" id="MobiDB-lite"/>
    </source>
</evidence>
<accession>A0ABY4J8G7</accession>
<feature type="region of interest" description="Disordered" evidence="1">
    <location>
        <begin position="1"/>
        <end position="23"/>
    </location>
</feature>
<organism evidence="2 3">
    <name type="scientific">Hymenobacter sublimis</name>
    <dbReference type="NCBI Taxonomy" id="2933777"/>
    <lineage>
        <taxon>Bacteria</taxon>
        <taxon>Pseudomonadati</taxon>
        <taxon>Bacteroidota</taxon>
        <taxon>Cytophagia</taxon>
        <taxon>Cytophagales</taxon>
        <taxon>Hymenobacteraceae</taxon>
        <taxon>Hymenobacter</taxon>
    </lineage>
</organism>
<proteinExistence type="predicted"/>
<evidence type="ECO:0000313" key="2">
    <source>
        <dbReference type="EMBL" id="UPL48751.1"/>
    </source>
</evidence>
<feature type="compositionally biased region" description="Low complexity" evidence="1">
    <location>
        <begin position="91"/>
        <end position="113"/>
    </location>
</feature>
<evidence type="ECO:0000313" key="3">
    <source>
        <dbReference type="Proteomes" id="UP000829647"/>
    </source>
</evidence>
<feature type="compositionally biased region" description="Basic residues" evidence="1">
    <location>
        <begin position="118"/>
        <end position="128"/>
    </location>
</feature>
<feature type="compositionally biased region" description="Basic residues" evidence="1">
    <location>
        <begin position="1"/>
        <end position="13"/>
    </location>
</feature>
<name>A0ABY4J8G7_9BACT</name>
<sequence length="144" mass="15370">MAKHKKKHSKKKEKGKDKSKDAVADDVLDAAALSIRKFRKVTNEISKLSLGQKLAGSVVLLAAGLIYLDQRKGSGSEKLQHPPMFEWPRLAEAQETSATEEATTEEAAASSVSPAPPRKSHKSSKAGKSHGSGSRKPLAADEVA</sequence>
<dbReference type="EMBL" id="CP095848">
    <property type="protein sequence ID" value="UPL48751.1"/>
    <property type="molecule type" value="Genomic_DNA"/>
</dbReference>